<dbReference type="EMBL" id="JAHQCW010000055">
    <property type="protein sequence ID" value="MBU9739280.1"/>
    <property type="molecule type" value="Genomic_DNA"/>
</dbReference>
<evidence type="ECO:0000313" key="3">
    <source>
        <dbReference type="Proteomes" id="UP000712157"/>
    </source>
</evidence>
<dbReference type="Gene3D" id="3.40.1690.10">
    <property type="entry name" value="secretion proteins EscU"/>
    <property type="match status" value="1"/>
</dbReference>
<dbReference type="Proteomes" id="UP000712157">
    <property type="component" value="Unassembled WGS sequence"/>
</dbReference>
<sequence>MSKYKKRKAVALKYNIEEDASPVVIASGYGTVAENIINIAEKKGIPVFKDDSAASMLCMLEVGSNIPTELYEVVAAIYCKLMETSKKLQEGAGPAKSADEQPAGKKIRAGLISARGRREEEGQR</sequence>
<reference evidence="2" key="1">
    <citation type="submission" date="2021-06" db="EMBL/GenBank/DDBJ databases">
        <title>Description of novel taxa of the family Lachnospiraceae.</title>
        <authorList>
            <person name="Chaplin A.V."/>
            <person name="Sokolova S.R."/>
            <person name="Pikina A.P."/>
            <person name="Korzhanova M."/>
            <person name="Belova V."/>
            <person name="Korostin D."/>
            <person name="Efimov B.A."/>
        </authorList>
    </citation>
    <scope>NUCLEOTIDE SEQUENCE</scope>
    <source>
        <strain evidence="2">ASD5720</strain>
    </source>
</reference>
<dbReference type="SUPFAM" id="SSF160544">
    <property type="entry name" value="EscU C-terminal domain-like"/>
    <property type="match status" value="1"/>
</dbReference>
<dbReference type="InterPro" id="IPR006135">
    <property type="entry name" value="T3SS_substrate_exporter"/>
</dbReference>
<dbReference type="RefSeq" id="WP_158345381.1">
    <property type="nucleotide sequence ID" value="NZ_JAHQCW010000055.1"/>
</dbReference>
<dbReference type="AlphaFoldDB" id="A0A949K1N1"/>
<accession>A0A949K1N1</accession>
<dbReference type="Pfam" id="PF01312">
    <property type="entry name" value="Bac_export_2"/>
    <property type="match status" value="1"/>
</dbReference>
<dbReference type="GO" id="GO:0009306">
    <property type="term" value="P:protein secretion"/>
    <property type="evidence" value="ECO:0007669"/>
    <property type="project" value="InterPro"/>
</dbReference>
<dbReference type="PANTHER" id="PTHR30531">
    <property type="entry name" value="FLAGELLAR BIOSYNTHETIC PROTEIN FLHB"/>
    <property type="match status" value="1"/>
</dbReference>
<dbReference type="InterPro" id="IPR029025">
    <property type="entry name" value="T3SS_substrate_exporter_C"/>
</dbReference>
<evidence type="ECO:0000256" key="1">
    <source>
        <dbReference type="SAM" id="MobiDB-lite"/>
    </source>
</evidence>
<dbReference type="PANTHER" id="PTHR30531:SF12">
    <property type="entry name" value="FLAGELLAR BIOSYNTHETIC PROTEIN FLHB"/>
    <property type="match status" value="1"/>
</dbReference>
<proteinExistence type="predicted"/>
<comment type="caution">
    <text evidence="2">The sequence shown here is derived from an EMBL/GenBank/DDBJ whole genome shotgun (WGS) entry which is preliminary data.</text>
</comment>
<keyword evidence="3" id="KW-1185">Reference proteome</keyword>
<evidence type="ECO:0000313" key="2">
    <source>
        <dbReference type="EMBL" id="MBU9739280.1"/>
    </source>
</evidence>
<protein>
    <submittedName>
        <fullName evidence="2">EscU/YscU/HrcU family type III secretion system export apparatus switch protein</fullName>
    </submittedName>
</protein>
<feature type="region of interest" description="Disordered" evidence="1">
    <location>
        <begin position="88"/>
        <end position="124"/>
    </location>
</feature>
<organism evidence="2 3">
    <name type="scientific">Diplocloster agilis</name>
    <dbReference type="NCBI Taxonomy" id="2850323"/>
    <lineage>
        <taxon>Bacteria</taxon>
        <taxon>Bacillati</taxon>
        <taxon>Bacillota</taxon>
        <taxon>Clostridia</taxon>
        <taxon>Lachnospirales</taxon>
        <taxon>Lachnospiraceae</taxon>
        <taxon>Diplocloster</taxon>
    </lineage>
</organism>
<dbReference type="GO" id="GO:0005886">
    <property type="term" value="C:plasma membrane"/>
    <property type="evidence" value="ECO:0007669"/>
    <property type="project" value="TreeGrafter"/>
</dbReference>
<name>A0A949K1N1_9FIRM</name>
<gene>
    <name evidence="2" type="ORF">KTH89_22365</name>
</gene>